<dbReference type="AlphaFoldDB" id="A0A397H010"/>
<evidence type="ECO:0000313" key="2">
    <source>
        <dbReference type="EMBL" id="RHZ54996.1"/>
    </source>
</evidence>
<dbReference type="PANTHER" id="PTHR44329">
    <property type="entry name" value="SERINE/THREONINE-PROTEIN KINASE TNNI3K-RELATED"/>
    <property type="match status" value="1"/>
</dbReference>
<feature type="domain" description="Protein kinase" evidence="1">
    <location>
        <begin position="122"/>
        <end position="405"/>
    </location>
</feature>
<dbReference type="Gene3D" id="1.10.510.10">
    <property type="entry name" value="Transferase(Phosphotransferase) domain 1"/>
    <property type="match status" value="1"/>
</dbReference>
<name>A0A397H010_9GLOM</name>
<sequence>MDLNRLAALICFPSFFKRSKNINTKIEKDILTSVSENVEFDFSLPTTPQEIKQRKKRYGVCLNCGYPLSDKSWCQSCEGQKLQQRFNNWSSGNQFVDNFIQSSQLKPLNQNAYLSWIPYDDLIQVRYMANGGFSAVYSALWDHFETGQVVDVVLKRLHNGRTSDPEFLREQIAMFIYAASRKSSVIRCYGMTLHPTEGYMLVMERGEEGDLRSYLRENHSALLWSDKVHMIRDIAKSLEVLHSREFVHGDLHTGNILKKLPKDSSSSTINRLRKFIRKGSPNYRERECILDLSLCYNNNNLEIEELYGVMPYVAPEVFNTGYYTKASDVYSFGLVMWEIAVGQTPFNDYNFDENLVSDICKDVRPPIDRRSIPQFYADLIRRCWDPEPSNRPSARIIREIIDGWVLSTTNPKAKLENESKEIKTELKKCNTISKKRYQNYIRQSKMTDIASNTLTNTTEVFTSQNLSPYITVDEKSLSSTMKNSSSISSNSYQHYY</sequence>
<dbReference type="Pfam" id="PF07714">
    <property type="entry name" value="PK_Tyr_Ser-Thr"/>
    <property type="match status" value="1"/>
</dbReference>
<dbReference type="STRING" id="1348612.A0A397H010"/>
<dbReference type="PROSITE" id="PS50011">
    <property type="entry name" value="PROTEIN_KINASE_DOM"/>
    <property type="match status" value="1"/>
</dbReference>
<evidence type="ECO:0000313" key="3">
    <source>
        <dbReference type="Proteomes" id="UP000266861"/>
    </source>
</evidence>
<reference evidence="2 3" key="1">
    <citation type="submission" date="2018-08" db="EMBL/GenBank/DDBJ databases">
        <title>Genome and evolution of the arbuscular mycorrhizal fungus Diversispora epigaea (formerly Glomus versiforme) and its bacterial endosymbionts.</title>
        <authorList>
            <person name="Sun X."/>
            <person name="Fei Z."/>
            <person name="Harrison M."/>
        </authorList>
    </citation>
    <scope>NUCLEOTIDE SEQUENCE [LARGE SCALE GENOMIC DNA]</scope>
    <source>
        <strain evidence="2 3">IT104</strain>
    </source>
</reference>
<organism evidence="2 3">
    <name type="scientific">Diversispora epigaea</name>
    <dbReference type="NCBI Taxonomy" id="1348612"/>
    <lineage>
        <taxon>Eukaryota</taxon>
        <taxon>Fungi</taxon>
        <taxon>Fungi incertae sedis</taxon>
        <taxon>Mucoromycota</taxon>
        <taxon>Glomeromycotina</taxon>
        <taxon>Glomeromycetes</taxon>
        <taxon>Diversisporales</taxon>
        <taxon>Diversisporaceae</taxon>
        <taxon>Diversispora</taxon>
    </lineage>
</organism>
<dbReference type="Proteomes" id="UP000266861">
    <property type="component" value="Unassembled WGS sequence"/>
</dbReference>
<dbReference type="GO" id="GO:0004674">
    <property type="term" value="F:protein serine/threonine kinase activity"/>
    <property type="evidence" value="ECO:0007669"/>
    <property type="project" value="TreeGrafter"/>
</dbReference>
<dbReference type="InterPro" id="IPR001245">
    <property type="entry name" value="Ser-Thr/Tyr_kinase_cat_dom"/>
</dbReference>
<accession>A0A397H010</accession>
<comment type="caution">
    <text evidence="2">The sequence shown here is derived from an EMBL/GenBank/DDBJ whole genome shotgun (WGS) entry which is preliminary data.</text>
</comment>
<protein>
    <recommendedName>
        <fullName evidence="1">Protein kinase domain-containing protein</fullName>
    </recommendedName>
</protein>
<evidence type="ECO:0000259" key="1">
    <source>
        <dbReference type="PROSITE" id="PS50011"/>
    </source>
</evidence>
<dbReference type="InterPro" id="IPR000719">
    <property type="entry name" value="Prot_kinase_dom"/>
</dbReference>
<dbReference type="SUPFAM" id="SSF56112">
    <property type="entry name" value="Protein kinase-like (PK-like)"/>
    <property type="match status" value="1"/>
</dbReference>
<keyword evidence="3" id="KW-1185">Reference proteome</keyword>
<proteinExistence type="predicted"/>
<dbReference type="InterPro" id="IPR011009">
    <property type="entry name" value="Kinase-like_dom_sf"/>
</dbReference>
<dbReference type="InterPro" id="IPR051681">
    <property type="entry name" value="Ser/Thr_Kinases-Pseudokinases"/>
</dbReference>
<dbReference type="GO" id="GO:0005524">
    <property type="term" value="F:ATP binding"/>
    <property type="evidence" value="ECO:0007669"/>
    <property type="project" value="InterPro"/>
</dbReference>
<dbReference type="EMBL" id="PQFF01000373">
    <property type="protein sequence ID" value="RHZ54996.1"/>
    <property type="molecule type" value="Genomic_DNA"/>
</dbReference>
<gene>
    <name evidence="2" type="ORF">Glove_421g71</name>
</gene>
<dbReference type="OrthoDB" id="10261027at2759"/>